<gene>
    <name evidence="1" type="ORF">RLOC_00007283</name>
</gene>
<dbReference type="AlphaFoldDB" id="A0A218VBM0"/>
<comment type="caution">
    <text evidence="1">The sequence shown here is derived from an EMBL/GenBank/DDBJ whole genome shotgun (WGS) entry which is preliminary data.</text>
</comment>
<dbReference type="Proteomes" id="UP000197619">
    <property type="component" value="Unassembled WGS sequence"/>
</dbReference>
<protein>
    <submittedName>
        <fullName evidence="1">Uncharacterized protein</fullName>
    </submittedName>
</protein>
<accession>A0A218VBM0</accession>
<name>A0A218VBM0_9PASE</name>
<proteinExistence type="predicted"/>
<keyword evidence="2" id="KW-1185">Reference proteome</keyword>
<evidence type="ECO:0000313" key="2">
    <source>
        <dbReference type="Proteomes" id="UP000197619"/>
    </source>
</evidence>
<evidence type="ECO:0000313" key="1">
    <source>
        <dbReference type="EMBL" id="OWK63464.1"/>
    </source>
</evidence>
<sequence length="52" mass="6058">MWFCLFAFFDLNSKYNTQIILTGRPVLFLMPDILPELMWSSQDKAAFLSAIL</sequence>
<dbReference type="EMBL" id="MUZQ01000012">
    <property type="protein sequence ID" value="OWK63464.1"/>
    <property type="molecule type" value="Genomic_DNA"/>
</dbReference>
<reference evidence="1 2" key="1">
    <citation type="submission" date="2017-05" db="EMBL/GenBank/DDBJ databases">
        <title>Genome of assembly of the Bengalese finch, Lonchura striata domestica.</title>
        <authorList>
            <person name="Colquitt B.M."/>
            <person name="Brainard M.S."/>
        </authorList>
    </citation>
    <scope>NUCLEOTIDE SEQUENCE [LARGE SCALE GENOMIC DNA]</scope>
    <source>
        <strain evidence="1">White83orange57</strain>
    </source>
</reference>
<organism evidence="1 2">
    <name type="scientific">Lonchura striata</name>
    <name type="common">white-rumped munia</name>
    <dbReference type="NCBI Taxonomy" id="40157"/>
    <lineage>
        <taxon>Eukaryota</taxon>
        <taxon>Metazoa</taxon>
        <taxon>Chordata</taxon>
        <taxon>Craniata</taxon>
        <taxon>Vertebrata</taxon>
        <taxon>Euteleostomi</taxon>
        <taxon>Archelosauria</taxon>
        <taxon>Archosauria</taxon>
        <taxon>Dinosauria</taxon>
        <taxon>Saurischia</taxon>
        <taxon>Theropoda</taxon>
        <taxon>Coelurosauria</taxon>
        <taxon>Aves</taxon>
        <taxon>Neognathae</taxon>
        <taxon>Neoaves</taxon>
        <taxon>Telluraves</taxon>
        <taxon>Australaves</taxon>
        <taxon>Passeriformes</taxon>
        <taxon>Passeroidea</taxon>
        <taxon>Estrildidae</taxon>
        <taxon>Estrildinae</taxon>
        <taxon>Lonchura</taxon>
    </lineage>
</organism>